<reference evidence="2 3" key="1">
    <citation type="submission" date="2018-12" db="EMBL/GenBank/DDBJ databases">
        <title>Glycomyces sp. YIM 121974 draft genome.</title>
        <authorList>
            <person name="Li Q."/>
        </authorList>
    </citation>
    <scope>NUCLEOTIDE SEQUENCE [LARGE SCALE GENOMIC DNA]</scope>
    <source>
        <strain evidence="2 3">YIM 121974</strain>
    </source>
</reference>
<dbReference type="InterPro" id="IPR036291">
    <property type="entry name" value="NAD(P)-bd_dom_sf"/>
</dbReference>
<dbReference type="SUPFAM" id="SSF51735">
    <property type="entry name" value="NAD(P)-binding Rossmann-fold domains"/>
    <property type="match status" value="1"/>
</dbReference>
<protein>
    <submittedName>
        <fullName evidence="2">NADP-dependent oxidoreductase</fullName>
    </submittedName>
</protein>
<name>A0A426URX1_9ACTN</name>
<dbReference type="GO" id="GO:0016491">
    <property type="term" value="F:oxidoreductase activity"/>
    <property type="evidence" value="ECO:0007669"/>
    <property type="project" value="InterPro"/>
</dbReference>
<evidence type="ECO:0000313" key="2">
    <source>
        <dbReference type="EMBL" id="RRR96048.1"/>
    </source>
</evidence>
<dbReference type="PANTHER" id="PTHR44013:SF1">
    <property type="entry name" value="ZINC-TYPE ALCOHOL DEHYDROGENASE-LIKE PROTEIN C16A3.02C"/>
    <property type="match status" value="1"/>
</dbReference>
<dbReference type="OrthoDB" id="9801186at2"/>
<dbReference type="SUPFAM" id="SSF50129">
    <property type="entry name" value="GroES-like"/>
    <property type="match status" value="1"/>
</dbReference>
<proteinExistence type="predicted"/>
<dbReference type="AlphaFoldDB" id="A0A426URX1"/>
<feature type="domain" description="Enoyl reductase (ER)" evidence="1">
    <location>
        <begin position="10"/>
        <end position="308"/>
    </location>
</feature>
<dbReference type="InterPro" id="IPR020843">
    <property type="entry name" value="ER"/>
</dbReference>
<sequence>MKAVRYHSYGGTEVLALEDAPWPVAGPGQVVVQVAGTSFNFLDIALRSGMLTEVMPLDLPHTPGIDVAGVIAETGPGVTGWKPGDAVVALLPNAVPGAAAEYVAVPAEALAAAPTAVPLADAAALPAVGLTARQALVEDLDLQAGQRLFINGAGGAVGGYAIQLAKRAGAVVTATASPRSRDRVEAAGADRIVDHTREPVLDALHGERFDAVLQLVRSSPEDTAALVDLVADGGAFTSTTTPGPERPGRGVRVGHVYVRGEGASLAELVALVDVGELHVDVAERLPIADTAALHDRAVAGEVSGKVVLTP</sequence>
<dbReference type="Pfam" id="PF13602">
    <property type="entry name" value="ADH_zinc_N_2"/>
    <property type="match status" value="1"/>
</dbReference>
<organism evidence="2 3">
    <name type="scientific">Glycomyces terrestris</name>
    <dbReference type="NCBI Taxonomy" id="2493553"/>
    <lineage>
        <taxon>Bacteria</taxon>
        <taxon>Bacillati</taxon>
        <taxon>Actinomycetota</taxon>
        <taxon>Actinomycetes</taxon>
        <taxon>Glycomycetales</taxon>
        <taxon>Glycomycetaceae</taxon>
        <taxon>Glycomyces</taxon>
    </lineage>
</organism>
<dbReference type="EMBL" id="RSEB01000008">
    <property type="protein sequence ID" value="RRR96048.1"/>
    <property type="molecule type" value="Genomic_DNA"/>
</dbReference>
<dbReference type="Pfam" id="PF08240">
    <property type="entry name" value="ADH_N"/>
    <property type="match status" value="1"/>
</dbReference>
<dbReference type="SMART" id="SM00829">
    <property type="entry name" value="PKS_ER"/>
    <property type="match status" value="1"/>
</dbReference>
<evidence type="ECO:0000313" key="3">
    <source>
        <dbReference type="Proteomes" id="UP000277256"/>
    </source>
</evidence>
<gene>
    <name evidence="2" type="ORF">EIW28_22550</name>
</gene>
<dbReference type="InterPro" id="IPR011032">
    <property type="entry name" value="GroES-like_sf"/>
</dbReference>
<dbReference type="Gene3D" id="3.40.50.720">
    <property type="entry name" value="NAD(P)-binding Rossmann-like Domain"/>
    <property type="match status" value="1"/>
</dbReference>
<comment type="caution">
    <text evidence="2">The sequence shown here is derived from an EMBL/GenBank/DDBJ whole genome shotgun (WGS) entry which is preliminary data.</text>
</comment>
<accession>A0A426URX1</accession>
<dbReference type="InterPro" id="IPR013154">
    <property type="entry name" value="ADH-like_N"/>
</dbReference>
<dbReference type="InterPro" id="IPR052733">
    <property type="entry name" value="Chloroplast_QOR"/>
</dbReference>
<evidence type="ECO:0000259" key="1">
    <source>
        <dbReference type="SMART" id="SM00829"/>
    </source>
</evidence>
<dbReference type="Gene3D" id="3.90.180.10">
    <property type="entry name" value="Medium-chain alcohol dehydrogenases, catalytic domain"/>
    <property type="match status" value="1"/>
</dbReference>
<dbReference type="RefSeq" id="WP_125249975.1">
    <property type="nucleotide sequence ID" value="NZ_RSEB01000008.1"/>
</dbReference>
<keyword evidence="3" id="KW-1185">Reference proteome</keyword>
<dbReference type="Proteomes" id="UP000277256">
    <property type="component" value="Unassembled WGS sequence"/>
</dbReference>
<dbReference type="PANTHER" id="PTHR44013">
    <property type="entry name" value="ZINC-TYPE ALCOHOL DEHYDROGENASE-LIKE PROTEIN C16A3.02C"/>
    <property type="match status" value="1"/>
</dbReference>
<dbReference type="CDD" id="cd05289">
    <property type="entry name" value="MDR_like_2"/>
    <property type="match status" value="1"/>
</dbReference>